<dbReference type="SUPFAM" id="SSF89796">
    <property type="entry name" value="CoA-transferase family III (CaiB/BaiF)"/>
    <property type="match status" value="2"/>
</dbReference>
<dbReference type="PANTHER" id="PTHR48228:SF4">
    <property type="entry name" value="BLR3030 PROTEIN"/>
    <property type="match status" value="1"/>
</dbReference>
<feature type="region of interest" description="Disordered" evidence="1">
    <location>
        <begin position="430"/>
        <end position="452"/>
    </location>
</feature>
<gene>
    <name evidence="2" type="ORF">HP550_11395</name>
</gene>
<dbReference type="Pfam" id="PF02515">
    <property type="entry name" value="CoA_transf_3"/>
    <property type="match status" value="1"/>
</dbReference>
<name>A0A7Y6A377_9CELL</name>
<dbReference type="GO" id="GO:0003824">
    <property type="term" value="F:catalytic activity"/>
    <property type="evidence" value="ECO:0007669"/>
    <property type="project" value="InterPro"/>
</dbReference>
<dbReference type="InterPro" id="IPR003673">
    <property type="entry name" value="CoA-Trfase_fam_III"/>
</dbReference>
<evidence type="ECO:0000256" key="1">
    <source>
        <dbReference type="SAM" id="MobiDB-lite"/>
    </source>
</evidence>
<dbReference type="PANTHER" id="PTHR48228">
    <property type="entry name" value="SUCCINYL-COA--D-CITRAMALATE COA-TRANSFERASE"/>
    <property type="match status" value="1"/>
</dbReference>
<keyword evidence="3" id="KW-1185">Reference proteome</keyword>
<dbReference type="EMBL" id="JABMCI010000065">
    <property type="protein sequence ID" value="NUU17852.1"/>
    <property type="molecule type" value="Genomic_DNA"/>
</dbReference>
<dbReference type="RefSeq" id="WP_175347813.1">
    <property type="nucleotide sequence ID" value="NZ_JABMCI010000065.1"/>
</dbReference>
<dbReference type="AlphaFoldDB" id="A0A7Y6A377"/>
<proteinExistence type="predicted"/>
<evidence type="ECO:0000313" key="3">
    <source>
        <dbReference type="Proteomes" id="UP000565724"/>
    </source>
</evidence>
<protein>
    <submittedName>
        <fullName evidence="2">Carnitine dehydratase</fullName>
    </submittedName>
</protein>
<comment type="caution">
    <text evidence="2">The sequence shown here is derived from an EMBL/GenBank/DDBJ whole genome shotgun (WGS) entry which is preliminary data.</text>
</comment>
<evidence type="ECO:0000313" key="2">
    <source>
        <dbReference type="EMBL" id="NUU17852.1"/>
    </source>
</evidence>
<dbReference type="InterPro" id="IPR023606">
    <property type="entry name" value="CoA-Trfase_III_dom_1_sf"/>
</dbReference>
<reference evidence="2 3" key="1">
    <citation type="submission" date="2020-05" db="EMBL/GenBank/DDBJ databases">
        <title>Genome Sequencing of Type Strains.</title>
        <authorList>
            <person name="Lemaire J.F."/>
            <person name="Inderbitzin P."/>
            <person name="Gregorio O.A."/>
            <person name="Collins S.B."/>
            <person name="Wespe N."/>
            <person name="Knight-Connoni V."/>
        </authorList>
    </citation>
    <scope>NUCLEOTIDE SEQUENCE [LARGE SCALE GENOMIC DNA]</scope>
    <source>
        <strain evidence="2 3">ATCC 25174</strain>
    </source>
</reference>
<dbReference type="InterPro" id="IPR050509">
    <property type="entry name" value="CoA-transferase_III"/>
</dbReference>
<accession>A0A7Y6A377</accession>
<dbReference type="Proteomes" id="UP000565724">
    <property type="component" value="Unassembled WGS sequence"/>
</dbReference>
<sequence length="452" mass="47373">MDAATAHAWAALGGRPDLAGHVAFVGTPGLGSALPVRGLARATVGVCSLAAAELGRLRNGGGLPAVRVDEGAVAVAFTSERHLRVDGRPIPLFAPLSGFWPAADGWVRTHANYPHHRARLLAALGIPDSGRDDDVLARRLAGVLAELPALDVQERACAAGGLAVAVAPPHPSDEPLIETQALDNTGARPLRPSTLPADGVRVLDLTRVLAGPVATRTLGLLGADVLRVDAPWLREDDGTHIDTGFGKRSTRLALEDPADRATFEELLRAADVLVLGYRPGALDRYGLDDDTLRERRPDLVVARLSAWGWHGPCADRRGFDSLVQAGTGIAVVEQGDDGRPGTLPAQALDHGTGYLLAAALLRALTERSRTGAARHVRLSLAGTAGWLLGGGIGSVAGDAAPAEEPDRWLVDSDSPYGRLRHARSPVAVAGVPTSWDRSPSRWGTDAPRWATS</sequence>
<dbReference type="Gene3D" id="3.40.50.10540">
    <property type="entry name" value="Crotonobetainyl-coa:carnitine coa-transferase, domain 1"/>
    <property type="match status" value="1"/>
</dbReference>
<organism evidence="2 3">
    <name type="scientific">Cellulomonas humilata</name>
    <dbReference type="NCBI Taxonomy" id="144055"/>
    <lineage>
        <taxon>Bacteria</taxon>
        <taxon>Bacillati</taxon>
        <taxon>Actinomycetota</taxon>
        <taxon>Actinomycetes</taxon>
        <taxon>Micrococcales</taxon>
        <taxon>Cellulomonadaceae</taxon>
        <taxon>Cellulomonas</taxon>
    </lineage>
</organism>